<evidence type="ECO:0000259" key="2">
    <source>
        <dbReference type="SMART" id="SM00597"/>
    </source>
</evidence>
<proteinExistence type="predicted"/>
<dbReference type="Pfam" id="PF05699">
    <property type="entry name" value="Dimer_Tnp_hAT"/>
    <property type="match status" value="1"/>
</dbReference>
<dbReference type="EnsemblPlants" id="MELO3C032731.2.1">
    <property type="protein sequence ID" value="MELO3C032731.2.1"/>
    <property type="gene ID" value="MELO3C032731.2"/>
</dbReference>
<evidence type="ECO:0000256" key="1">
    <source>
        <dbReference type="SAM" id="Phobius"/>
    </source>
</evidence>
<dbReference type="InterPro" id="IPR006580">
    <property type="entry name" value="Znf_TTF"/>
</dbReference>
<feature type="transmembrane region" description="Helical" evidence="1">
    <location>
        <begin position="147"/>
        <end position="165"/>
    </location>
</feature>
<dbReference type="PANTHER" id="PTHR45749:SF34">
    <property type="entry name" value="ZINC FINGER MYM-TYPE PROTEIN 1-LIKE"/>
    <property type="match status" value="1"/>
</dbReference>
<organism evidence="3">
    <name type="scientific">Cucumis melo</name>
    <name type="common">Muskmelon</name>
    <dbReference type="NCBI Taxonomy" id="3656"/>
    <lineage>
        <taxon>Eukaryota</taxon>
        <taxon>Viridiplantae</taxon>
        <taxon>Streptophyta</taxon>
        <taxon>Embryophyta</taxon>
        <taxon>Tracheophyta</taxon>
        <taxon>Spermatophyta</taxon>
        <taxon>Magnoliopsida</taxon>
        <taxon>eudicotyledons</taxon>
        <taxon>Gunneridae</taxon>
        <taxon>Pentapetalae</taxon>
        <taxon>rosids</taxon>
        <taxon>fabids</taxon>
        <taxon>Cucurbitales</taxon>
        <taxon>Cucurbitaceae</taxon>
        <taxon>Benincaseae</taxon>
        <taxon>Cucumis</taxon>
    </lineage>
</organism>
<protein>
    <recommendedName>
        <fullName evidence="2">TTF-type domain-containing protein</fullName>
    </recommendedName>
</protein>
<dbReference type="SMART" id="SM00597">
    <property type="entry name" value="ZnF_TTF"/>
    <property type="match status" value="1"/>
</dbReference>
<keyword evidence="1" id="KW-1133">Transmembrane helix</keyword>
<keyword evidence="1" id="KW-0472">Membrane</keyword>
<evidence type="ECO:0000313" key="3">
    <source>
        <dbReference type="EnsemblPlants" id="MELO3C032731.2.1"/>
    </source>
</evidence>
<dbReference type="GO" id="GO:0046983">
    <property type="term" value="F:protein dimerization activity"/>
    <property type="evidence" value="ECO:0007669"/>
    <property type="project" value="InterPro"/>
</dbReference>
<dbReference type="AlphaFoldDB" id="A0A9I9EEN7"/>
<dbReference type="InterPro" id="IPR008906">
    <property type="entry name" value="HATC_C_dom"/>
</dbReference>
<dbReference type="PANTHER" id="PTHR45749">
    <property type="match status" value="1"/>
</dbReference>
<dbReference type="Gramene" id="MELO3C032731.2.1">
    <property type="protein sequence ID" value="MELO3C032731.2.1"/>
    <property type="gene ID" value="MELO3C032731.2"/>
</dbReference>
<feature type="domain" description="TTF-type" evidence="2">
    <location>
        <begin position="53"/>
        <end position="138"/>
    </location>
</feature>
<name>A0A9I9EEN7_CUCME</name>
<accession>A0A9I9EEN7</accession>
<keyword evidence="1" id="KW-0812">Transmembrane</keyword>
<sequence length="231" mass="27084">MGPSSPLKKNPGLRIRILDYNSNIRDEVRRAYLQKGPCQPRNHTFPLKKFWSHSRRFNPIWFTEYPNWLEYSISKDVAYCLCCYLFKPEVGEQSGRDHFVGEGFSNWKKKEKLQTHVQQLIVLDFCYNKVFHFVGIMKLKIQKIKSLVYRLLTLALILPVTTATVERTFSAMSIIKTQLHNRMEDQWMNDCLVAYIERDLFDKIDNEAIIPPSINFLDPPLVGSINQILVL</sequence>
<reference evidence="3" key="1">
    <citation type="submission" date="2023-03" db="UniProtKB">
        <authorList>
            <consortium name="EnsemblPlants"/>
        </authorList>
    </citation>
    <scope>IDENTIFICATION</scope>
</reference>